<protein>
    <submittedName>
        <fullName evidence="1">Uncharacterized protein</fullName>
    </submittedName>
</protein>
<dbReference type="EMBL" id="BCMI01000061">
    <property type="protein sequence ID" value="GAX07266.1"/>
    <property type="molecule type" value="Genomic_DNA"/>
</dbReference>
<proteinExistence type="predicted"/>
<dbReference type="AlphaFoldDB" id="A0A1Z5J048"/>
<comment type="caution">
    <text evidence="1">The sequence shown here is derived from an EMBL/GenBank/DDBJ whole genome shotgun (WGS) entry which is preliminary data.</text>
</comment>
<evidence type="ECO:0000313" key="1">
    <source>
        <dbReference type="EMBL" id="GAX07266.1"/>
    </source>
</evidence>
<name>A0A1Z5J048_9LACO</name>
<gene>
    <name evidence="1" type="ORF">IWT25_02621</name>
</gene>
<organism evidence="1 2">
    <name type="scientific">Secundilactobacillus pentosiphilus</name>
    <dbReference type="NCBI Taxonomy" id="1714682"/>
    <lineage>
        <taxon>Bacteria</taxon>
        <taxon>Bacillati</taxon>
        <taxon>Bacillota</taxon>
        <taxon>Bacilli</taxon>
        <taxon>Lactobacillales</taxon>
        <taxon>Lactobacillaceae</taxon>
        <taxon>Secundilactobacillus</taxon>
    </lineage>
</organism>
<accession>A0A1Z5J048</accession>
<dbReference type="Proteomes" id="UP000198414">
    <property type="component" value="Unassembled WGS sequence"/>
</dbReference>
<reference evidence="1 2" key="1">
    <citation type="submission" date="2015-11" db="EMBL/GenBank/DDBJ databases">
        <title>Draft genome sequences of new species of the genus Lactobacillus isolated from orchardgrass silage.</title>
        <authorList>
            <person name="Tohno M."/>
            <person name="Tanizawa Y."/>
            <person name="Arita M."/>
        </authorList>
    </citation>
    <scope>NUCLEOTIDE SEQUENCE [LARGE SCALE GENOMIC DNA]</scope>
    <source>
        <strain evidence="1 2">IWT25</strain>
    </source>
</reference>
<evidence type="ECO:0000313" key="2">
    <source>
        <dbReference type="Proteomes" id="UP000198414"/>
    </source>
</evidence>
<sequence>MQENYSNSRDLAIRLRMLTVFKWKKFATIADS</sequence>